<dbReference type="RefSeq" id="WP_258422494.1">
    <property type="nucleotide sequence ID" value="NZ_JANSUY010000003.1"/>
</dbReference>
<protein>
    <submittedName>
        <fullName evidence="2">Uncharacterized protein</fullName>
    </submittedName>
</protein>
<keyword evidence="1" id="KW-0472">Membrane</keyword>
<dbReference type="Proteomes" id="UP001142175">
    <property type="component" value="Unassembled WGS sequence"/>
</dbReference>
<dbReference type="EMBL" id="JANSUY010000003">
    <property type="protein sequence ID" value="MCR9014612.1"/>
    <property type="molecule type" value="Genomic_DNA"/>
</dbReference>
<organism evidence="2 3">
    <name type="scientific">Aquiflexum gelatinilyticum</name>
    <dbReference type="NCBI Taxonomy" id="2961943"/>
    <lineage>
        <taxon>Bacteria</taxon>
        <taxon>Pseudomonadati</taxon>
        <taxon>Bacteroidota</taxon>
        <taxon>Cytophagia</taxon>
        <taxon>Cytophagales</taxon>
        <taxon>Cyclobacteriaceae</taxon>
        <taxon>Aquiflexum</taxon>
    </lineage>
</organism>
<gene>
    <name evidence="2" type="ORF">NU887_06155</name>
</gene>
<evidence type="ECO:0000313" key="2">
    <source>
        <dbReference type="EMBL" id="MCR9014612.1"/>
    </source>
</evidence>
<dbReference type="AlphaFoldDB" id="A0A9X2SXZ8"/>
<accession>A0A9X2SXZ8</accession>
<keyword evidence="3" id="KW-1185">Reference proteome</keyword>
<sequence length="94" mass="10844">MVSVVRFTERSRIAKLSLNISIFLTSLLLSWIWGIQIIRNTQSELTEVRGIYFITRMREKALYKSINESDPPDERNLDILKDGTFSVNHTGNGE</sequence>
<feature type="transmembrane region" description="Helical" evidence="1">
    <location>
        <begin position="16"/>
        <end position="34"/>
    </location>
</feature>
<reference evidence="2" key="1">
    <citation type="submission" date="2022-08" db="EMBL/GenBank/DDBJ databases">
        <authorList>
            <person name="Zhang D."/>
        </authorList>
    </citation>
    <scope>NUCLEOTIDE SEQUENCE</scope>
    <source>
        <strain evidence="2">XJ19-11</strain>
    </source>
</reference>
<evidence type="ECO:0000256" key="1">
    <source>
        <dbReference type="SAM" id="Phobius"/>
    </source>
</evidence>
<name>A0A9X2SXZ8_9BACT</name>
<proteinExistence type="predicted"/>
<comment type="caution">
    <text evidence="2">The sequence shown here is derived from an EMBL/GenBank/DDBJ whole genome shotgun (WGS) entry which is preliminary data.</text>
</comment>
<keyword evidence="1" id="KW-0812">Transmembrane</keyword>
<evidence type="ECO:0000313" key="3">
    <source>
        <dbReference type="Proteomes" id="UP001142175"/>
    </source>
</evidence>
<keyword evidence="1" id="KW-1133">Transmembrane helix</keyword>